<evidence type="ECO:0000313" key="2">
    <source>
        <dbReference type="EMBL" id="QDV86267.1"/>
    </source>
</evidence>
<keyword evidence="1" id="KW-1133">Transmembrane helix</keyword>
<feature type="transmembrane region" description="Helical" evidence="1">
    <location>
        <begin position="56"/>
        <end position="76"/>
    </location>
</feature>
<feature type="transmembrane region" description="Helical" evidence="1">
    <location>
        <begin position="156"/>
        <end position="174"/>
    </location>
</feature>
<sequence length="320" mass="34655">MHNLIGETVTEDQISDRTAHVPWWAWANALSLDSVTVGLVWLLVLTGSFCDRLPSLYEFAIIGLSIWLVYTADRLFDSIRLDTERRHSIRHHFHFRYRRPLCLGWFLALGLDTALVVSSATDAQLRWGCAAIAVVVAYVASVQFPRNSARWLPKELLAGLVFAFGVSLIAWSELTPGDFRPLLISVLMAAFVFTANCLTIAMLERDLDRIQAFDSWVLRAPGTVGVLPGALILHALIAAVLVVIETIPPGMVFCLIASDAMLLALAVAGSRSLATQSMDGTGAASIGRLVALADVALVIPPVVFWVTGSVVESLSGFAVG</sequence>
<keyword evidence="1" id="KW-0472">Membrane</keyword>
<dbReference type="RefSeq" id="WP_145217157.1">
    <property type="nucleotide sequence ID" value="NZ_CP036432.1"/>
</dbReference>
<dbReference type="Proteomes" id="UP000318081">
    <property type="component" value="Chromosome"/>
</dbReference>
<keyword evidence="1" id="KW-0812">Transmembrane</keyword>
<feature type="transmembrane region" description="Helical" evidence="1">
    <location>
        <begin position="224"/>
        <end position="244"/>
    </location>
</feature>
<evidence type="ECO:0008006" key="4">
    <source>
        <dbReference type="Google" id="ProtNLM"/>
    </source>
</evidence>
<protein>
    <recommendedName>
        <fullName evidence="4">Prenyltransferase</fullName>
    </recommendedName>
</protein>
<feature type="transmembrane region" description="Helical" evidence="1">
    <location>
        <begin position="180"/>
        <end position="203"/>
    </location>
</feature>
<proteinExistence type="predicted"/>
<keyword evidence="3" id="KW-1185">Reference proteome</keyword>
<reference evidence="2 3" key="1">
    <citation type="submission" date="2019-02" db="EMBL/GenBank/DDBJ databases">
        <title>Deep-cultivation of Planctomycetes and their phenomic and genomic characterization uncovers novel biology.</title>
        <authorList>
            <person name="Wiegand S."/>
            <person name="Jogler M."/>
            <person name="Boedeker C."/>
            <person name="Pinto D."/>
            <person name="Vollmers J."/>
            <person name="Rivas-Marin E."/>
            <person name="Kohn T."/>
            <person name="Peeters S.H."/>
            <person name="Heuer A."/>
            <person name="Rast P."/>
            <person name="Oberbeckmann S."/>
            <person name="Bunk B."/>
            <person name="Jeske O."/>
            <person name="Meyerdierks A."/>
            <person name="Storesund J.E."/>
            <person name="Kallscheuer N."/>
            <person name="Luecker S."/>
            <person name="Lage O.M."/>
            <person name="Pohl T."/>
            <person name="Merkel B.J."/>
            <person name="Hornburger P."/>
            <person name="Mueller R.-W."/>
            <person name="Bruemmer F."/>
            <person name="Labrenz M."/>
            <person name="Spormann A.M."/>
            <person name="Op den Camp H."/>
            <person name="Overmann J."/>
            <person name="Amann R."/>
            <person name="Jetten M.S.M."/>
            <person name="Mascher T."/>
            <person name="Medema M.H."/>
            <person name="Devos D.P."/>
            <person name="Kaster A.-K."/>
            <person name="Ovreas L."/>
            <person name="Rohde M."/>
            <person name="Galperin M.Y."/>
            <person name="Jogler C."/>
        </authorList>
    </citation>
    <scope>NUCLEOTIDE SEQUENCE [LARGE SCALE GENOMIC DNA]</scope>
    <source>
        <strain evidence="2 3">TBK1r</strain>
    </source>
</reference>
<feature type="transmembrane region" description="Helical" evidence="1">
    <location>
        <begin position="289"/>
        <end position="307"/>
    </location>
</feature>
<name>A0ABX5XXJ8_9BACT</name>
<organism evidence="2 3">
    <name type="scientific">Stieleria magnilauensis</name>
    <dbReference type="NCBI Taxonomy" id="2527963"/>
    <lineage>
        <taxon>Bacteria</taxon>
        <taxon>Pseudomonadati</taxon>
        <taxon>Planctomycetota</taxon>
        <taxon>Planctomycetia</taxon>
        <taxon>Pirellulales</taxon>
        <taxon>Pirellulaceae</taxon>
        <taxon>Stieleria</taxon>
    </lineage>
</organism>
<feature type="transmembrane region" description="Helical" evidence="1">
    <location>
        <begin position="97"/>
        <end position="119"/>
    </location>
</feature>
<gene>
    <name evidence="2" type="ORF">TBK1r_52860</name>
</gene>
<evidence type="ECO:0000256" key="1">
    <source>
        <dbReference type="SAM" id="Phobius"/>
    </source>
</evidence>
<feature type="transmembrane region" description="Helical" evidence="1">
    <location>
        <begin position="125"/>
        <end position="144"/>
    </location>
</feature>
<accession>A0ABX5XXJ8</accession>
<dbReference type="EMBL" id="CP036432">
    <property type="protein sequence ID" value="QDV86267.1"/>
    <property type="molecule type" value="Genomic_DNA"/>
</dbReference>
<feature type="transmembrane region" description="Helical" evidence="1">
    <location>
        <begin position="23"/>
        <end position="44"/>
    </location>
</feature>
<evidence type="ECO:0000313" key="3">
    <source>
        <dbReference type="Proteomes" id="UP000318081"/>
    </source>
</evidence>
<feature type="transmembrane region" description="Helical" evidence="1">
    <location>
        <begin position="250"/>
        <end position="268"/>
    </location>
</feature>